<name>A0A9X0YLH5_9FLAO</name>
<evidence type="ECO:0000313" key="4">
    <source>
        <dbReference type="Proteomes" id="UP001138672"/>
    </source>
</evidence>
<proteinExistence type="predicted"/>
<keyword evidence="1" id="KW-0812">Transmembrane</keyword>
<dbReference type="Proteomes" id="UP001138672">
    <property type="component" value="Unassembled WGS sequence"/>
</dbReference>
<evidence type="ECO:0000313" key="3">
    <source>
        <dbReference type="EMBL" id="MDQ0336312.1"/>
    </source>
</evidence>
<dbReference type="RefSeq" id="WP_057781694.1">
    <property type="nucleotide sequence ID" value="NZ_JAGGJQ010000008.1"/>
</dbReference>
<sequence length="74" mass="9118">MEQRVVIAITILVFLIVLFFYWKLTVGRYKSENSERMRKLWGKRTYYWEGLIYGSTFITFLIMCILRWTKVLHF</sequence>
<evidence type="ECO:0000256" key="1">
    <source>
        <dbReference type="SAM" id="Phobius"/>
    </source>
</evidence>
<dbReference type="Proteomes" id="UP001231587">
    <property type="component" value="Unassembled WGS sequence"/>
</dbReference>
<organism evidence="2 4">
    <name type="scientific">Formosa algae</name>
    <dbReference type="NCBI Taxonomy" id="225843"/>
    <lineage>
        <taxon>Bacteria</taxon>
        <taxon>Pseudomonadati</taxon>
        <taxon>Bacteroidota</taxon>
        <taxon>Flavobacteriia</taxon>
        <taxon>Flavobacteriales</taxon>
        <taxon>Flavobacteriaceae</taxon>
        <taxon>Formosa</taxon>
    </lineage>
</organism>
<keyword evidence="5" id="KW-1185">Reference proteome</keyword>
<keyword evidence="1" id="KW-0472">Membrane</keyword>
<dbReference type="OrthoDB" id="1450918at2"/>
<dbReference type="AlphaFoldDB" id="A0A9X0YLH5"/>
<reference evidence="2" key="1">
    <citation type="submission" date="2021-03" db="EMBL/GenBank/DDBJ databases">
        <title>Genomic Encyclopedia of Type Strains, Phase IV (KMG-IV): sequencing the most valuable type-strain genomes for metagenomic binning, comparative biology and taxonomic classification.</title>
        <authorList>
            <person name="Goeker M."/>
        </authorList>
    </citation>
    <scope>NUCLEOTIDE SEQUENCE</scope>
    <source>
        <strain evidence="2">DSM 15523</strain>
        <strain evidence="3 5">DSM 16476</strain>
    </source>
</reference>
<keyword evidence="1" id="KW-1133">Transmembrane helix</keyword>
<dbReference type="EMBL" id="JAGGJQ010000008">
    <property type="protein sequence ID" value="MBP1840791.1"/>
    <property type="molecule type" value="Genomic_DNA"/>
</dbReference>
<dbReference type="EMBL" id="JAUSUU010000008">
    <property type="protein sequence ID" value="MDQ0336312.1"/>
    <property type="molecule type" value="Genomic_DNA"/>
</dbReference>
<accession>A0A9X0YLH5</accession>
<protein>
    <submittedName>
        <fullName evidence="2">ABC-type enterobactin transport system permease subunit</fullName>
    </submittedName>
</protein>
<comment type="caution">
    <text evidence="2">The sequence shown here is derived from an EMBL/GenBank/DDBJ whole genome shotgun (WGS) entry which is preliminary data.</text>
</comment>
<feature type="transmembrane region" description="Helical" evidence="1">
    <location>
        <begin position="45"/>
        <end position="68"/>
    </location>
</feature>
<feature type="transmembrane region" description="Helical" evidence="1">
    <location>
        <begin position="6"/>
        <end position="24"/>
    </location>
</feature>
<gene>
    <name evidence="2" type="ORF">J2Z56_002722</name>
    <name evidence="3" type="ORF">J2Z57_002765</name>
</gene>
<evidence type="ECO:0000313" key="2">
    <source>
        <dbReference type="EMBL" id="MBP1840791.1"/>
    </source>
</evidence>
<evidence type="ECO:0000313" key="5">
    <source>
        <dbReference type="Proteomes" id="UP001231587"/>
    </source>
</evidence>